<protein>
    <recommendedName>
        <fullName evidence="2 10">FAD:protein FMN transferase</fullName>
        <ecNumber evidence="1 10">2.7.1.180</ecNumber>
    </recommendedName>
    <alternativeName>
        <fullName evidence="8 10">Flavin transferase</fullName>
    </alternativeName>
</protein>
<proteinExistence type="inferred from homology"/>
<dbReference type="SUPFAM" id="SSF143631">
    <property type="entry name" value="ApbE-like"/>
    <property type="match status" value="1"/>
</dbReference>
<evidence type="ECO:0000256" key="10">
    <source>
        <dbReference type="PIRNR" id="PIRNR006268"/>
    </source>
</evidence>
<evidence type="ECO:0000256" key="8">
    <source>
        <dbReference type="ARBA" id="ARBA00031306"/>
    </source>
</evidence>
<evidence type="ECO:0000313" key="13">
    <source>
        <dbReference type="EMBL" id="QKG79366.1"/>
    </source>
</evidence>
<organism evidence="13 14">
    <name type="scientific">Tenuifilum thalassicum</name>
    <dbReference type="NCBI Taxonomy" id="2590900"/>
    <lineage>
        <taxon>Bacteria</taxon>
        <taxon>Pseudomonadati</taxon>
        <taxon>Bacteroidota</taxon>
        <taxon>Bacteroidia</taxon>
        <taxon>Bacteroidales</taxon>
        <taxon>Tenuifilaceae</taxon>
        <taxon>Tenuifilum</taxon>
    </lineage>
</organism>
<evidence type="ECO:0000256" key="7">
    <source>
        <dbReference type="ARBA" id="ARBA00022842"/>
    </source>
</evidence>
<comment type="subcellular location">
    <subcellularLocation>
        <location evidence="12">Cell inner membrane</location>
        <topology evidence="12">Lipid-anchor</topology>
        <orientation evidence="12">Periplasmic side</orientation>
    </subcellularLocation>
</comment>
<evidence type="ECO:0000256" key="5">
    <source>
        <dbReference type="ARBA" id="ARBA00022723"/>
    </source>
</evidence>
<evidence type="ECO:0000313" key="14">
    <source>
        <dbReference type="Proteomes" id="UP000500961"/>
    </source>
</evidence>
<feature type="binding site" evidence="11">
    <location>
        <position position="281"/>
    </location>
    <ligand>
        <name>Mg(2+)</name>
        <dbReference type="ChEBI" id="CHEBI:18420"/>
    </ligand>
</feature>
<name>A0A7D4CFW6_9BACT</name>
<keyword evidence="14" id="KW-1185">Reference proteome</keyword>
<evidence type="ECO:0000256" key="9">
    <source>
        <dbReference type="ARBA" id="ARBA00048540"/>
    </source>
</evidence>
<reference evidence="13 14" key="1">
    <citation type="submission" date="2019-07" db="EMBL/GenBank/DDBJ databases">
        <title>Thalassofilum flectens gen. nov., sp. nov., a novel moderate thermophilic anaerobe from a shallow sea hot spring in Kunashir Island (Russia), representing a new family in the order Bacteroidales, and proposal of Thalassofilacea fam. nov.</title>
        <authorList>
            <person name="Kochetkova T.V."/>
            <person name="Podosokorskaya O.A."/>
            <person name="Novikov A."/>
            <person name="Elcheninov A.G."/>
            <person name="Toshchakov S.V."/>
            <person name="Kublanov I.V."/>
        </authorList>
    </citation>
    <scope>NUCLEOTIDE SEQUENCE [LARGE SCALE GENOMIC DNA]</scope>
    <source>
        <strain evidence="13 14">38-H</strain>
    </source>
</reference>
<evidence type="ECO:0000256" key="3">
    <source>
        <dbReference type="ARBA" id="ARBA00022630"/>
    </source>
</evidence>
<comment type="similarity">
    <text evidence="10 12">Belongs to the ApbE family.</text>
</comment>
<keyword evidence="7 10" id="KW-0460">Magnesium</keyword>
<dbReference type="GO" id="GO:0046872">
    <property type="term" value="F:metal ion binding"/>
    <property type="evidence" value="ECO:0007669"/>
    <property type="project" value="UniProtKB-UniRule"/>
</dbReference>
<evidence type="ECO:0000256" key="11">
    <source>
        <dbReference type="PIRSR" id="PIRSR006268-2"/>
    </source>
</evidence>
<keyword evidence="5 10" id="KW-0479">Metal-binding</keyword>
<evidence type="ECO:0000256" key="12">
    <source>
        <dbReference type="RuleBase" id="RU363002"/>
    </source>
</evidence>
<evidence type="ECO:0000256" key="1">
    <source>
        <dbReference type="ARBA" id="ARBA00011955"/>
    </source>
</evidence>
<keyword evidence="12" id="KW-0997">Cell inner membrane</keyword>
<dbReference type="Pfam" id="PF02424">
    <property type="entry name" value="ApbE"/>
    <property type="match status" value="1"/>
</dbReference>
<keyword evidence="12" id="KW-1003">Cell membrane</keyword>
<sequence length="332" mass="36704">MKRIGLIIILLAALFACNKKQNNYTHIEGFTQGTTFSITYYDSLNRDFRPQIDSILNRIDQSMSIYNASSLISKINSNQTDSIDNLLKEVINASFDIYRKSEGAFDITVGPVIRAIGFGPDKTQGIDSAKIRSLQHLIGMDKISVEGNRLIKKDSLIQIDVNAIAQGYTVDVIADFFKRKSVQNYLVEVGGEIVANGISPRGKEWIIGIDKPIESALPGENIQVKVTMSSGFGLATSGNYRKFIEVDGQKYSHTINPKTGFPELNSLLSATVIAPNATIADGLATAFMVKGLEWAKAFVEKEKDIDVYLIYSTPDGKYEVWMSKGLEKRITP</sequence>
<dbReference type="PIRSF" id="PIRSF006268">
    <property type="entry name" value="ApbE"/>
    <property type="match status" value="1"/>
</dbReference>
<keyword evidence="3 10" id="KW-0285">Flavoprotein</keyword>
<evidence type="ECO:0000256" key="2">
    <source>
        <dbReference type="ARBA" id="ARBA00016337"/>
    </source>
</evidence>
<keyword evidence="6 10" id="KW-0274">FAD</keyword>
<dbReference type="GO" id="GO:0005886">
    <property type="term" value="C:plasma membrane"/>
    <property type="evidence" value="ECO:0007669"/>
    <property type="project" value="UniProtKB-SubCell"/>
</dbReference>
<dbReference type="EMBL" id="CP041345">
    <property type="protein sequence ID" value="QKG79366.1"/>
    <property type="molecule type" value="Genomic_DNA"/>
</dbReference>
<dbReference type="PROSITE" id="PS51257">
    <property type="entry name" value="PROKAR_LIPOPROTEIN"/>
    <property type="match status" value="1"/>
</dbReference>
<dbReference type="Gene3D" id="3.10.520.10">
    <property type="entry name" value="ApbE-like domains"/>
    <property type="match status" value="1"/>
</dbReference>
<keyword evidence="12" id="KW-0472">Membrane</keyword>
<dbReference type="InterPro" id="IPR003374">
    <property type="entry name" value="ApbE-like_sf"/>
</dbReference>
<comment type="catalytic activity">
    <reaction evidence="9 10 12">
        <text>L-threonyl-[protein] + FAD = FMN-L-threonyl-[protein] + AMP + H(+)</text>
        <dbReference type="Rhea" id="RHEA:36847"/>
        <dbReference type="Rhea" id="RHEA-COMP:11060"/>
        <dbReference type="Rhea" id="RHEA-COMP:11061"/>
        <dbReference type="ChEBI" id="CHEBI:15378"/>
        <dbReference type="ChEBI" id="CHEBI:30013"/>
        <dbReference type="ChEBI" id="CHEBI:57692"/>
        <dbReference type="ChEBI" id="CHEBI:74257"/>
        <dbReference type="ChEBI" id="CHEBI:456215"/>
        <dbReference type="EC" id="2.7.1.180"/>
    </reaction>
</comment>
<dbReference type="PANTHER" id="PTHR30040">
    <property type="entry name" value="THIAMINE BIOSYNTHESIS LIPOPROTEIN APBE"/>
    <property type="match status" value="1"/>
</dbReference>
<dbReference type="PANTHER" id="PTHR30040:SF2">
    <property type="entry name" value="FAD:PROTEIN FMN TRANSFERASE"/>
    <property type="match status" value="1"/>
</dbReference>
<dbReference type="EC" id="2.7.1.180" evidence="1 10"/>
<comment type="function">
    <text evidence="12">Flavin transferase that catalyzes the transfer of the FMN moiety of FAD and its covalent binding to the hydroxyl group of a threonine residue in a target flavoprotein.</text>
</comment>
<dbReference type="GO" id="GO:0016740">
    <property type="term" value="F:transferase activity"/>
    <property type="evidence" value="ECO:0007669"/>
    <property type="project" value="UniProtKB-UniRule"/>
</dbReference>
<comment type="cofactor">
    <cofactor evidence="11">
        <name>Mg(2+)</name>
        <dbReference type="ChEBI" id="CHEBI:18420"/>
    </cofactor>
    <cofactor evidence="11">
        <name>Mn(2+)</name>
        <dbReference type="ChEBI" id="CHEBI:29035"/>
    </cofactor>
    <text evidence="11">Magnesium. Can also use manganese.</text>
</comment>
<dbReference type="RefSeq" id="WP_173073044.1">
    <property type="nucleotide sequence ID" value="NZ_CP041345.1"/>
</dbReference>
<accession>A0A7D4CFW6</accession>
<feature type="binding site" evidence="11">
    <location>
        <position position="285"/>
    </location>
    <ligand>
        <name>Mg(2+)</name>
        <dbReference type="ChEBI" id="CHEBI:18420"/>
    </ligand>
</feature>
<keyword evidence="12" id="KW-0449">Lipoprotein</keyword>
<dbReference type="KEGG" id="ttz:FHG85_03485"/>
<dbReference type="InterPro" id="IPR024932">
    <property type="entry name" value="ApbE"/>
</dbReference>
<keyword evidence="4 10" id="KW-0808">Transferase</keyword>
<dbReference type="AlphaFoldDB" id="A0A7D4CFW6"/>
<dbReference type="Proteomes" id="UP000500961">
    <property type="component" value="Chromosome"/>
</dbReference>
<evidence type="ECO:0000256" key="6">
    <source>
        <dbReference type="ARBA" id="ARBA00022827"/>
    </source>
</evidence>
<gene>
    <name evidence="13" type="ORF">FHG85_03485</name>
</gene>
<feature type="binding site" evidence="11">
    <location>
        <position position="163"/>
    </location>
    <ligand>
        <name>Mg(2+)</name>
        <dbReference type="ChEBI" id="CHEBI:18420"/>
    </ligand>
</feature>
<evidence type="ECO:0000256" key="4">
    <source>
        <dbReference type="ARBA" id="ARBA00022679"/>
    </source>
</evidence>